<evidence type="ECO:0000256" key="1">
    <source>
        <dbReference type="ARBA" id="ARBA00007613"/>
    </source>
</evidence>
<evidence type="ECO:0000256" key="2">
    <source>
        <dbReference type="RuleBase" id="RU362097"/>
    </source>
</evidence>
<keyword evidence="3" id="KW-0175">Coiled coil</keyword>
<keyword evidence="2" id="KW-0472">Membrane</keyword>
<dbReference type="GO" id="GO:0015562">
    <property type="term" value="F:efflux transmembrane transporter activity"/>
    <property type="evidence" value="ECO:0007669"/>
    <property type="project" value="InterPro"/>
</dbReference>
<dbReference type="Pfam" id="PF02321">
    <property type="entry name" value="OEP"/>
    <property type="match status" value="2"/>
</dbReference>
<keyword evidence="2" id="KW-0812">Transmembrane</keyword>
<dbReference type="STRING" id="1121279.SAMN02745887_00968"/>
<dbReference type="Gene3D" id="2.20.200.10">
    <property type="entry name" value="Outer membrane efflux proteins (OEP)"/>
    <property type="match status" value="1"/>
</dbReference>
<dbReference type="PANTHER" id="PTHR30203:SF25">
    <property type="entry name" value="OUTER MEMBRANE PROTEIN-RELATED"/>
    <property type="match status" value="1"/>
</dbReference>
<proteinExistence type="inferred from homology"/>
<evidence type="ECO:0000313" key="4">
    <source>
        <dbReference type="EMBL" id="SFZ73749.1"/>
    </source>
</evidence>
<protein>
    <submittedName>
        <fullName evidence="4">Efflux transporter, outer membrane factor (OMF) lipoprotein, NodT family</fullName>
    </submittedName>
</protein>
<evidence type="ECO:0000313" key="5">
    <source>
        <dbReference type="Proteomes" id="UP000186513"/>
    </source>
</evidence>
<keyword evidence="2" id="KW-0732">Signal</keyword>
<dbReference type="AlphaFoldDB" id="A0A1K2HAR7"/>
<keyword evidence="2" id="KW-1134">Transmembrane beta strand</keyword>
<keyword evidence="5" id="KW-1185">Reference proteome</keyword>
<dbReference type="PROSITE" id="PS51257">
    <property type="entry name" value="PROKAR_LIPOPROTEIN"/>
    <property type="match status" value="1"/>
</dbReference>
<dbReference type="EMBL" id="FPKR01000003">
    <property type="protein sequence ID" value="SFZ73749.1"/>
    <property type="molecule type" value="Genomic_DNA"/>
</dbReference>
<keyword evidence="2" id="KW-0564">Palmitate</keyword>
<feature type="coiled-coil region" evidence="3">
    <location>
        <begin position="366"/>
        <end position="393"/>
    </location>
</feature>
<dbReference type="InterPro" id="IPR010131">
    <property type="entry name" value="MdtP/NodT-like"/>
</dbReference>
<name>A0A1K2HAR7_9NEIS</name>
<dbReference type="SUPFAM" id="SSF56954">
    <property type="entry name" value="Outer membrane efflux proteins (OEP)"/>
    <property type="match status" value="1"/>
</dbReference>
<sequence>MPPFLPRLTSLLGVLALAGCASLGPDYQPPQPQLADSWQAALPHQGSTTSLLNWWQSFNDPTLSALLAAAEADSPSLAKAAAAIASARASQDSSAANALPSLNVSAKASRSGTAKADSHTVSNTRLGALDASWEIDLFGALRRQQEAADARSAASEADWHEARVSLAAEVASEYVQYRACQLLSASDSAHLVSLQQTARSTASAVSAGLSAPADADLAQASVASAAASLTQQRAECDLNIKALVALTGLSEAALRTQLGQEVTPLPQPAELSVSSVPVQLLSQRPDLVAAERSLAAASAEIGQAEANRYPRLSLLGSVSLSRVHSGGQASETAPWSFGPSLSLPLFDGGAGKAAVRSAQASYASSLASYQQAVRDAVKEVEQALVRLASANARVTDVAQSATGYRRYFSASEQLWRAGGSSLLSLEQSRRDALSAEQNLIGVQRDRVLYGIALYKALGGGWQTSATPSSGDSR</sequence>
<dbReference type="InterPro" id="IPR003423">
    <property type="entry name" value="OMP_efflux"/>
</dbReference>
<dbReference type="GO" id="GO:0005886">
    <property type="term" value="C:plasma membrane"/>
    <property type="evidence" value="ECO:0007669"/>
    <property type="project" value="UniProtKB-SubCell"/>
</dbReference>
<organism evidence="4 5">
    <name type="scientific">Chitinimonas taiwanensis DSM 18899</name>
    <dbReference type="NCBI Taxonomy" id="1121279"/>
    <lineage>
        <taxon>Bacteria</taxon>
        <taxon>Pseudomonadati</taxon>
        <taxon>Pseudomonadota</taxon>
        <taxon>Betaproteobacteria</taxon>
        <taxon>Neisseriales</taxon>
        <taxon>Chitinibacteraceae</taxon>
        <taxon>Chitinimonas</taxon>
    </lineage>
</organism>
<feature type="signal peptide" evidence="2">
    <location>
        <begin position="1"/>
        <end position="23"/>
    </location>
</feature>
<keyword evidence="2 4" id="KW-0449">Lipoprotein</keyword>
<comment type="similarity">
    <text evidence="1 2">Belongs to the outer membrane factor (OMF) (TC 1.B.17) family.</text>
</comment>
<dbReference type="Proteomes" id="UP000186513">
    <property type="component" value="Unassembled WGS sequence"/>
</dbReference>
<comment type="subcellular location">
    <subcellularLocation>
        <location evidence="2">Cell membrane</location>
        <topology evidence="2">Lipid-anchor</topology>
    </subcellularLocation>
</comment>
<evidence type="ECO:0000256" key="3">
    <source>
        <dbReference type="SAM" id="Coils"/>
    </source>
</evidence>
<dbReference type="Gene3D" id="1.20.1600.10">
    <property type="entry name" value="Outer membrane efflux proteins (OEP)"/>
    <property type="match status" value="1"/>
</dbReference>
<feature type="chain" id="PRO_5011814852" evidence="2">
    <location>
        <begin position="24"/>
        <end position="473"/>
    </location>
</feature>
<reference evidence="4 5" key="1">
    <citation type="submission" date="2016-11" db="EMBL/GenBank/DDBJ databases">
        <authorList>
            <person name="Jaros S."/>
            <person name="Januszkiewicz K."/>
            <person name="Wedrychowicz H."/>
        </authorList>
    </citation>
    <scope>NUCLEOTIDE SEQUENCE [LARGE SCALE GENOMIC DNA]</scope>
    <source>
        <strain evidence="4 5">DSM 18899</strain>
    </source>
</reference>
<dbReference type="NCBIfam" id="TIGR01845">
    <property type="entry name" value="outer_NodT"/>
    <property type="match status" value="1"/>
</dbReference>
<gene>
    <name evidence="4" type="ORF">SAMN02745887_00968</name>
</gene>
<dbReference type="RefSeq" id="WP_245794130.1">
    <property type="nucleotide sequence ID" value="NZ_FPKR01000003.1"/>
</dbReference>
<dbReference type="PANTHER" id="PTHR30203">
    <property type="entry name" value="OUTER MEMBRANE CATION EFFLUX PROTEIN"/>
    <property type="match status" value="1"/>
</dbReference>
<accession>A0A1K2HAR7</accession>